<evidence type="ECO:0000259" key="2">
    <source>
        <dbReference type="Pfam" id="PF01051"/>
    </source>
</evidence>
<dbReference type="Proteomes" id="UP000022910">
    <property type="component" value="Unassembled WGS sequence"/>
</dbReference>
<dbReference type="HOGENOM" id="CLU_1428705_0_0_1"/>
<dbReference type="InterPro" id="IPR036390">
    <property type="entry name" value="WH_DNA-bd_sf"/>
</dbReference>
<protein>
    <recommendedName>
        <fullName evidence="2">Initiator Rep protein WH1 domain-containing protein</fullName>
    </recommendedName>
</protein>
<dbReference type="SUPFAM" id="SSF46785">
    <property type="entry name" value="Winged helix' DNA-binding domain"/>
    <property type="match status" value="2"/>
</dbReference>
<evidence type="ECO:0000256" key="1">
    <source>
        <dbReference type="SAM" id="MobiDB-lite"/>
    </source>
</evidence>
<sequence length="190" mass="21893">MDALYDRSVTIHDIDPASGHARVKKTRWVSEAAYVDGTGNIQVIFTPEVIKYITRLEAEFTSYQLEKVGHMTSAHAVRMYELLAQYKDIGTRTLNLAWLRQALQMEPDEYKLTANFINRIIEPSVEQINKHSDLTVSYKPKKTGRAITDFVFKIKNKDTKTKRQASTDQEVRDQLEARGQQRIDDPAENF</sequence>
<dbReference type="AlphaFoldDB" id="A0A015K473"/>
<dbReference type="Pfam" id="PF01051">
    <property type="entry name" value="Rep3_N"/>
    <property type="match status" value="1"/>
</dbReference>
<dbReference type="InterPro" id="IPR036388">
    <property type="entry name" value="WH-like_DNA-bd_sf"/>
</dbReference>
<dbReference type="Gene3D" id="1.10.10.10">
    <property type="entry name" value="Winged helix-like DNA-binding domain superfamily/Winged helix DNA-binding domain"/>
    <property type="match status" value="2"/>
</dbReference>
<dbReference type="GO" id="GO:0006270">
    <property type="term" value="P:DNA replication initiation"/>
    <property type="evidence" value="ECO:0007669"/>
    <property type="project" value="InterPro"/>
</dbReference>
<dbReference type="GO" id="GO:0003887">
    <property type="term" value="F:DNA-directed DNA polymerase activity"/>
    <property type="evidence" value="ECO:0007669"/>
    <property type="project" value="InterPro"/>
</dbReference>
<feature type="domain" description="Initiator Rep protein WH1" evidence="2">
    <location>
        <begin position="2"/>
        <end position="83"/>
    </location>
</feature>
<feature type="compositionally biased region" description="Basic and acidic residues" evidence="1">
    <location>
        <begin position="169"/>
        <end position="190"/>
    </location>
</feature>
<evidence type="ECO:0000313" key="3">
    <source>
        <dbReference type="EMBL" id="EXX76572.1"/>
    </source>
</evidence>
<evidence type="ECO:0000313" key="4">
    <source>
        <dbReference type="Proteomes" id="UP000022910"/>
    </source>
</evidence>
<organism evidence="3 4">
    <name type="scientific">Rhizophagus irregularis (strain DAOM 197198w)</name>
    <name type="common">Glomus intraradices</name>
    <dbReference type="NCBI Taxonomy" id="1432141"/>
    <lineage>
        <taxon>Eukaryota</taxon>
        <taxon>Fungi</taxon>
        <taxon>Fungi incertae sedis</taxon>
        <taxon>Mucoromycota</taxon>
        <taxon>Glomeromycotina</taxon>
        <taxon>Glomeromycetes</taxon>
        <taxon>Glomerales</taxon>
        <taxon>Glomeraceae</taxon>
        <taxon>Rhizophagus</taxon>
    </lineage>
</organism>
<proteinExistence type="predicted"/>
<comment type="caution">
    <text evidence="3">The sequence shown here is derived from an EMBL/GenBank/DDBJ whole genome shotgun (WGS) entry which is preliminary data.</text>
</comment>
<reference evidence="3 4" key="1">
    <citation type="submission" date="2014-02" db="EMBL/GenBank/DDBJ databases">
        <title>Single nucleus genome sequencing reveals high similarity among nuclei of an endomycorrhizal fungus.</title>
        <authorList>
            <person name="Lin K."/>
            <person name="Geurts R."/>
            <person name="Zhang Z."/>
            <person name="Limpens E."/>
            <person name="Saunders D.G."/>
            <person name="Mu D."/>
            <person name="Pang E."/>
            <person name="Cao H."/>
            <person name="Cha H."/>
            <person name="Lin T."/>
            <person name="Zhou Q."/>
            <person name="Shang Y."/>
            <person name="Li Y."/>
            <person name="Ivanov S."/>
            <person name="Sharma T."/>
            <person name="Velzen R.V."/>
            <person name="Ruijter N.D."/>
            <person name="Aanen D.K."/>
            <person name="Win J."/>
            <person name="Kamoun S."/>
            <person name="Bisseling T."/>
            <person name="Huang S."/>
        </authorList>
    </citation>
    <scope>NUCLEOTIDE SEQUENCE [LARGE SCALE GENOMIC DNA]</scope>
    <source>
        <strain evidence="4">DAOM197198w</strain>
    </source>
</reference>
<dbReference type="Pfam" id="PF21205">
    <property type="entry name" value="Rep3_C"/>
    <property type="match status" value="1"/>
</dbReference>
<accession>A0A015K473</accession>
<feature type="region of interest" description="Disordered" evidence="1">
    <location>
        <begin position="158"/>
        <end position="190"/>
    </location>
</feature>
<dbReference type="EMBL" id="JEMT01012128">
    <property type="protein sequence ID" value="EXX76572.1"/>
    <property type="molecule type" value="Genomic_DNA"/>
</dbReference>
<keyword evidence="4" id="KW-1185">Reference proteome</keyword>
<dbReference type="InterPro" id="IPR000525">
    <property type="entry name" value="Initiator_Rep_WH1"/>
</dbReference>
<gene>
    <name evidence="3" type="ORF">RirG_031940</name>
</gene>
<name>A0A015K473_RHIIW</name>